<feature type="transmembrane region" description="Helical" evidence="2">
    <location>
        <begin position="82"/>
        <end position="104"/>
    </location>
</feature>
<dbReference type="STRING" id="266940.Krad_0480"/>
<evidence type="ECO:0000313" key="4">
    <source>
        <dbReference type="EMBL" id="ABS01970.1"/>
    </source>
</evidence>
<keyword evidence="5" id="KW-1185">Reference proteome</keyword>
<evidence type="ECO:0000259" key="3">
    <source>
        <dbReference type="Pfam" id="PF07811"/>
    </source>
</evidence>
<feature type="compositionally biased region" description="Basic residues" evidence="1">
    <location>
        <begin position="38"/>
        <end position="48"/>
    </location>
</feature>
<dbReference type="KEGG" id="kra:Krad_0480"/>
<gene>
    <name evidence="4" type="ordered locus">Krad_0480</name>
</gene>
<evidence type="ECO:0000313" key="5">
    <source>
        <dbReference type="Proteomes" id="UP000001116"/>
    </source>
</evidence>
<keyword evidence="2" id="KW-1133">Transmembrane helix</keyword>
<keyword evidence="2" id="KW-0812">Transmembrane</keyword>
<organism evidence="4 5">
    <name type="scientific">Kineococcus radiotolerans (strain ATCC BAA-149 / DSM 14245 / SRS30216)</name>
    <dbReference type="NCBI Taxonomy" id="266940"/>
    <lineage>
        <taxon>Bacteria</taxon>
        <taxon>Bacillati</taxon>
        <taxon>Actinomycetota</taxon>
        <taxon>Actinomycetes</taxon>
        <taxon>Kineosporiales</taxon>
        <taxon>Kineosporiaceae</taxon>
        <taxon>Kineococcus</taxon>
    </lineage>
</organism>
<dbReference type="HOGENOM" id="CLU_1480163_0_0_11"/>
<accession>A6W581</accession>
<dbReference type="Proteomes" id="UP000001116">
    <property type="component" value="Chromosome"/>
</dbReference>
<dbReference type="InterPro" id="IPR049790">
    <property type="entry name" value="Rv3655c/TadE"/>
</dbReference>
<feature type="compositionally biased region" description="Gly residues" evidence="1">
    <location>
        <begin position="1"/>
        <end position="20"/>
    </location>
</feature>
<feature type="compositionally biased region" description="Basic and acidic residues" evidence="1">
    <location>
        <begin position="21"/>
        <end position="33"/>
    </location>
</feature>
<keyword evidence="2" id="KW-0472">Membrane</keyword>
<sequence length="182" mass="17825">MGTGRAVGTGRRGSGAGTAGRRGDGHRGVRDGHAGGVRLRRPAHRGPAQRRGAGDAAGHRPPGAEPGVRRTRDDRGSVTAEFALALPAVLLLLALALGTARVVLSQVQCADAARAGARAAARGEAPDVVRAAGAAVAPDGAAVTVTRAAGVVVVEVAAVQRLAGPLGGSVRTGARAVAAVEG</sequence>
<dbReference type="InterPro" id="IPR012495">
    <property type="entry name" value="TadE-like_dom"/>
</dbReference>
<dbReference type="AlphaFoldDB" id="A6W581"/>
<evidence type="ECO:0000256" key="1">
    <source>
        <dbReference type="SAM" id="MobiDB-lite"/>
    </source>
</evidence>
<feature type="domain" description="TadE-like" evidence="3">
    <location>
        <begin position="76"/>
        <end position="118"/>
    </location>
</feature>
<dbReference type="Pfam" id="PF07811">
    <property type="entry name" value="TadE"/>
    <property type="match status" value="1"/>
</dbReference>
<name>A6W581_KINRD</name>
<reference evidence="5" key="1">
    <citation type="journal article" date="2008" name="PLoS ONE">
        <title>Survival in nuclear waste, extreme resistance, and potential applications gleaned from the genome sequence of Kineococcus radiotolerans SRS30216.</title>
        <authorList>
            <person name="Bagwell C.E."/>
            <person name="Bhat S."/>
            <person name="Hawkins G.M."/>
            <person name="Smith B.W."/>
            <person name="Biswas T."/>
            <person name="Hoover T.R."/>
            <person name="Saunders E."/>
            <person name="Han C.S."/>
            <person name="Tsodikov O.V."/>
            <person name="Shimkets L.J."/>
        </authorList>
    </citation>
    <scope>NUCLEOTIDE SEQUENCE [LARGE SCALE GENOMIC DNA]</scope>
    <source>
        <strain evidence="5">ATCC BAA-149 / DSM 14245 / SRS30216</strain>
    </source>
</reference>
<feature type="region of interest" description="Disordered" evidence="1">
    <location>
        <begin position="1"/>
        <end position="74"/>
    </location>
</feature>
<dbReference type="NCBIfam" id="NF041390">
    <property type="entry name" value="TadE_Rv3655c"/>
    <property type="match status" value="1"/>
</dbReference>
<evidence type="ECO:0000256" key="2">
    <source>
        <dbReference type="SAM" id="Phobius"/>
    </source>
</evidence>
<protein>
    <submittedName>
        <fullName evidence="4">TadE family protein</fullName>
    </submittedName>
</protein>
<dbReference type="EMBL" id="CP000750">
    <property type="protein sequence ID" value="ABS01970.1"/>
    <property type="molecule type" value="Genomic_DNA"/>
</dbReference>
<proteinExistence type="predicted"/>